<comment type="function">
    <text evidence="1 11">Part of the binding-protein-dependent transport system for molybdenum; probably responsible for the translocation of the substrate across the membrane.</text>
</comment>
<keyword evidence="4 10" id="KW-0813">Transport</keyword>
<dbReference type="Pfam" id="PF00528">
    <property type="entry name" value="BPD_transp_1"/>
    <property type="match status" value="1"/>
</dbReference>
<dbReference type="AlphaFoldDB" id="A0A7V4XTE6"/>
<dbReference type="GO" id="GO:0005886">
    <property type="term" value="C:plasma membrane"/>
    <property type="evidence" value="ECO:0007669"/>
    <property type="project" value="UniProtKB-SubCell"/>
</dbReference>
<proteinExistence type="inferred from homology"/>
<dbReference type="PANTHER" id="PTHR30183">
    <property type="entry name" value="MOLYBDENUM TRANSPORT SYSTEM PERMEASE PROTEIN MODB"/>
    <property type="match status" value="1"/>
</dbReference>
<feature type="transmembrane region" description="Helical" evidence="10">
    <location>
        <begin position="20"/>
        <end position="41"/>
    </location>
</feature>
<dbReference type="NCBIfam" id="TIGR02141">
    <property type="entry name" value="modB_ABC"/>
    <property type="match status" value="1"/>
</dbReference>
<feature type="transmembrane region" description="Helical" evidence="10">
    <location>
        <begin position="152"/>
        <end position="175"/>
    </location>
</feature>
<keyword evidence="9 10" id="KW-0472">Membrane</keyword>
<evidence type="ECO:0000256" key="6">
    <source>
        <dbReference type="ARBA" id="ARBA00022505"/>
    </source>
</evidence>
<dbReference type="PROSITE" id="PS50928">
    <property type="entry name" value="ABC_TM1"/>
    <property type="match status" value="1"/>
</dbReference>
<gene>
    <name evidence="13" type="primary">modB</name>
    <name evidence="13" type="ORF">ENW50_09315</name>
</gene>
<evidence type="ECO:0000256" key="3">
    <source>
        <dbReference type="ARBA" id="ARBA00007069"/>
    </source>
</evidence>
<feature type="transmembrane region" description="Helical" evidence="10">
    <location>
        <begin position="92"/>
        <end position="112"/>
    </location>
</feature>
<dbReference type="InterPro" id="IPR011867">
    <property type="entry name" value="ModB_ABC"/>
</dbReference>
<keyword evidence="7 10" id="KW-0812">Transmembrane</keyword>
<evidence type="ECO:0000256" key="9">
    <source>
        <dbReference type="ARBA" id="ARBA00023136"/>
    </source>
</evidence>
<name>A0A7V4XTE6_9BACT</name>
<evidence type="ECO:0000256" key="2">
    <source>
        <dbReference type="ARBA" id="ARBA00004651"/>
    </source>
</evidence>
<comment type="caution">
    <text evidence="13">The sequence shown here is derived from an EMBL/GenBank/DDBJ whole genome shotgun (WGS) entry which is preliminary data.</text>
</comment>
<evidence type="ECO:0000256" key="10">
    <source>
        <dbReference type="RuleBase" id="RU363032"/>
    </source>
</evidence>
<dbReference type="PANTHER" id="PTHR30183:SF8">
    <property type="entry name" value="MOLYBDENUM TRANSPORT SYSTEM PERMEASE"/>
    <property type="match status" value="1"/>
</dbReference>
<sequence>MTAAPSTPWLDLPALWVTLRLAAVTTAILLVLGTAIAFWIVSTSSRLRPLVEALCALPLLLPPTVLGFYLLVLLGPRTAFGRMLAHLAGHPLAFTFSGLVIGSVLYSLPFAVQPLVAGFQAVDPALTEQATLLGASRLRILRELLLPLSRRSVLTAATLVFAHTVGEFGVVLMIGGDIPGATRTLSIAIYDQVQDFAYTQANHTSVVLLAMATLALLAVYWRGSRPRPSYA</sequence>
<comment type="subcellular location">
    <subcellularLocation>
        <location evidence="2 10">Cell membrane</location>
        <topology evidence="2 10">Multi-pass membrane protein</topology>
    </subcellularLocation>
</comment>
<evidence type="ECO:0000256" key="1">
    <source>
        <dbReference type="ARBA" id="ARBA00002949"/>
    </source>
</evidence>
<evidence type="ECO:0000256" key="11">
    <source>
        <dbReference type="RuleBase" id="RU365097"/>
    </source>
</evidence>
<evidence type="ECO:0000256" key="8">
    <source>
        <dbReference type="ARBA" id="ARBA00022989"/>
    </source>
</evidence>
<dbReference type="CDD" id="cd06261">
    <property type="entry name" value="TM_PBP2"/>
    <property type="match status" value="1"/>
</dbReference>
<dbReference type="GO" id="GO:0015098">
    <property type="term" value="F:molybdate ion transmembrane transporter activity"/>
    <property type="evidence" value="ECO:0007669"/>
    <property type="project" value="UniProtKB-UniRule"/>
</dbReference>
<evidence type="ECO:0000313" key="13">
    <source>
        <dbReference type="EMBL" id="HGY94863.1"/>
    </source>
</evidence>
<organism evidence="13">
    <name type="scientific">Acidobacterium capsulatum</name>
    <dbReference type="NCBI Taxonomy" id="33075"/>
    <lineage>
        <taxon>Bacteria</taxon>
        <taxon>Pseudomonadati</taxon>
        <taxon>Acidobacteriota</taxon>
        <taxon>Terriglobia</taxon>
        <taxon>Terriglobales</taxon>
        <taxon>Acidobacteriaceae</taxon>
        <taxon>Acidobacterium</taxon>
    </lineage>
</organism>
<evidence type="ECO:0000256" key="7">
    <source>
        <dbReference type="ARBA" id="ARBA00022692"/>
    </source>
</evidence>
<evidence type="ECO:0000259" key="12">
    <source>
        <dbReference type="PROSITE" id="PS50928"/>
    </source>
</evidence>
<accession>A0A7V4XTE6</accession>
<feature type="transmembrane region" description="Helical" evidence="10">
    <location>
        <begin position="53"/>
        <end position="72"/>
    </location>
</feature>
<comment type="similarity">
    <text evidence="3 11">Belongs to the binding-protein-dependent transport system permease family. CysTW subfamily.</text>
</comment>
<dbReference type="SUPFAM" id="SSF161098">
    <property type="entry name" value="MetI-like"/>
    <property type="match status" value="1"/>
</dbReference>
<protein>
    <recommendedName>
        <fullName evidence="11">Molybdenum transport system permease</fullName>
    </recommendedName>
</protein>
<dbReference type="InterPro" id="IPR035906">
    <property type="entry name" value="MetI-like_sf"/>
</dbReference>
<keyword evidence="8 10" id="KW-1133">Transmembrane helix</keyword>
<reference evidence="13" key="1">
    <citation type="journal article" date="2020" name="mSystems">
        <title>Genome- and Community-Level Interaction Insights into Carbon Utilization and Element Cycling Functions of Hydrothermarchaeota in Hydrothermal Sediment.</title>
        <authorList>
            <person name="Zhou Z."/>
            <person name="Liu Y."/>
            <person name="Xu W."/>
            <person name="Pan J."/>
            <person name="Luo Z.H."/>
            <person name="Li M."/>
        </authorList>
    </citation>
    <scope>NUCLEOTIDE SEQUENCE [LARGE SCALE GENOMIC DNA]</scope>
    <source>
        <strain evidence="13">SpSt-855</strain>
    </source>
</reference>
<feature type="transmembrane region" description="Helical" evidence="10">
    <location>
        <begin position="203"/>
        <end position="221"/>
    </location>
</feature>
<dbReference type="Gene3D" id="1.10.3720.10">
    <property type="entry name" value="MetI-like"/>
    <property type="match status" value="1"/>
</dbReference>
<evidence type="ECO:0000256" key="5">
    <source>
        <dbReference type="ARBA" id="ARBA00022475"/>
    </source>
</evidence>
<dbReference type="InterPro" id="IPR000515">
    <property type="entry name" value="MetI-like"/>
</dbReference>
<keyword evidence="6 11" id="KW-0500">Molybdenum</keyword>
<keyword evidence="5 11" id="KW-1003">Cell membrane</keyword>
<dbReference type="EMBL" id="DTKL01000059">
    <property type="protein sequence ID" value="HGY94863.1"/>
    <property type="molecule type" value="Genomic_DNA"/>
</dbReference>
<feature type="domain" description="ABC transmembrane type-1" evidence="12">
    <location>
        <begin position="15"/>
        <end position="220"/>
    </location>
</feature>
<evidence type="ECO:0000256" key="4">
    <source>
        <dbReference type="ARBA" id="ARBA00022448"/>
    </source>
</evidence>